<organism evidence="1 2">
    <name type="scientific">Candolleomyces aberdarensis</name>
    <dbReference type="NCBI Taxonomy" id="2316362"/>
    <lineage>
        <taxon>Eukaryota</taxon>
        <taxon>Fungi</taxon>
        <taxon>Dikarya</taxon>
        <taxon>Basidiomycota</taxon>
        <taxon>Agaricomycotina</taxon>
        <taxon>Agaricomycetes</taxon>
        <taxon>Agaricomycetidae</taxon>
        <taxon>Agaricales</taxon>
        <taxon>Agaricineae</taxon>
        <taxon>Psathyrellaceae</taxon>
        <taxon>Candolleomyces</taxon>
    </lineage>
</organism>
<evidence type="ECO:0000313" key="2">
    <source>
        <dbReference type="Proteomes" id="UP000290288"/>
    </source>
</evidence>
<accession>A0A4Q2DBS7</accession>
<name>A0A4Q2DBS7_9AGAR</name>
<proteinExistence type="predicted"/>
<evidence type="ECO:0000313" key="1">
    <source>
        <dbReference type="EMBL" id="RXW17150.1"/>
    </source>
</evidence>
<reference evidence="1 2" key="1">
    <citation type="submission" date="2019-01" db="EMBL/GenBank/DDBJ databases">
        <title>Draft genome sequence of Psathyrella aberdarensis IHI B618.</title>
        <authorList>
            <person name="Buettner E."/>
            <person name="Kellner H."/>
        </authorList>
    </citation>
    <scope>NUCLEOTIDE SEQUENCE [LARGE SCALE GENOMIC DNA]</scope>
    <source>
        <strain evidence="1 2">IHI B618</strain>
    </source>
</reference>
<comment type="caution">
    <text evidence="1">The sequence shown here is derived from an EMBL/GenBank/DDBJ whole genome shotgun (WGS) entry which is preliminary data.</text>
</comment>
<dbReference type="Proteomes" id="UP000290288">
    <property type="component" value="Unassembled WGS sequence"/>
</dbReference>
<sequence length="126" mass="13873">MNVHSSFFTDQDAKSQFYLTDISVDHTDDAANGDHSSLDMTELVIFGLTDAPDGKSFPLVKASRGQWKVEASIELPKCVKGIEIITRSKEGWDVGFTHLDYFNLQTGAIDSECGKNTGGLTPMHLY</sequence>
<keyword evidence="2" id="KW-1185">Reference proteome</keyword>
<dbReference type="AlphaFoldDB" id="A0A4Q2DBS7"/>
<dbReference type="EMBL" id="SDEE01000366">
    <property type="protein sequence ID" value="RXW17150.1"/>
    <property type="molecule type" value="Genomic_DNA"/>
</dbReference>
<gene>
    <name evidence="1" type="ORF">EST38_g8706</name>
</gene>
<protein>
    <submittedName>
        <fullName evidence="1">Uncharacterized protein</fullName>
    </submittedName>
</protein>